<dbReference type="Proteomes" id="UP000026915">
    <property type="component" value="Chromosome 8"/>
</dbReference>
<dbReference type="PANTHER" id="PTHR45934:SF7">
    <property type="entry name" value="FAD_NAD(P)-BINDING OXIDOREDUCTASE FAMILY PROTEIN"/>
    <property type="match status" value="1"/>
</dbReference>
<evidence type="ECO:0000256" key="3">
    <source>
        <dbReference type="ARBA" id="ARBA00024018"/>
    </source>
</evidence>
<dbReference type="AlphaFoldDB" id="A0A061FKV0"/>
<dbReference type="Gene3D" id="3.50.50.60">
    <property type="entry name" value="FAD/NAD(P)-binding domain"/>
    <property type="match status" value="1"/>
</dbReference>
<dbReference type="SUPFAM" id="SSF51905">
    <property type="entry name" value="FAD/NAD(P)-binding domain"/>
    <property type="match status" value="1"/>
</dbReference>
<dbReference type="STRING" id="3641.A0A061FKV0"/>
<protein>
    <submittedName>
        <fullName evidence="5">Monooxygenase, putative</fullName>
    </submittedName>
</protein>
<gene>
    <name evidence="5" type="ORF">TCM_036455</name>
</gene>
<dbReference type="InterPro" id="IPR002938">
    <property type="entry name" value="FAD-bd"/>
</dbReference>
<dbReference type="GO" id="GO:0071949">
    <property type="term" value="F:FAD binding"/>
    <property type="evidence" value="ECO:0007669"/>
    <property type="project" value="InterPro"/>
</dbReference>
<feature type="domain" description="FAD-binding" evidence="4">
    <location>
        <begin position="22"/>
        <end position="338"/>
    </location>
</feature>
<evidence type="ECO:0000256" key="2">
    <source>
        <dbReference type="ARBA" id="ARBA00023033"/>
    </source>
</evidence>
<dbReference type="EMBL" id="CM001886">
    <property type="protein sequence ID" value="EOY17302.1"/>
    <property type="molecule type" value="Genomic_DNA"/>
</dbReference>
<sequence>MQEKEMDFEERDAGMKVAEEQDTVIVGGGICGLATALALHRKGIKSVVLEKSETLRTTGVGIIMQPNGWRALDQLGVASKLRETAMDISSRQLIMVDDGKRLELPLGKGELRCLKRLDLVEVLAEPLPVNTVHFGCKVLSIVLDPVTSYPVLQLHDGSIIRAKIVIGCDGVNSVISKFLGMNPPKLFSRCATRGFTWYERGHDFSGVFRIHKTDNVQLGQLPVTDKLVYWFLTRSLTPQDSNASKKDPAYTKEASMEAMKGFPHETVEMIKNSEDKSLYLTELRYLPPWELLRAKFRLGTVVVAGDAMHAMCPFISQGGGASLEDAVVLARCLSEKIKIKMQTSRQEQKMMLEKALDLYVRERRMRLFWLSLQTYLIGMTLDNTSKVKKVLGIVSLILIFRDQRSHTDYDCGRL</sequence>
<evidence type="ECO:0000259" key="4">
    <source>
        <dbReference type="Pfam" id="PF01494"/>
    </source>
</evidence>
<evidence type="ECO:0000313" key="5">
    <source>
        <dbReference type="EMBL" id="EOY17302.1"/>
    </source>
</evidence>
<dbReference type="PRINTS" id="PR00420">
    <property type="entry name" value="RNGMNOXGNASE"/>
</dbReference>
<dbReference type="InterPro" id="IPR036188">
    <property type="entry name" value="FAD/NAD-bd_sf"/>
</dbReference>
<dbReference type="eggNOG" id="KOG2614">
    <property type="taxonomic scope" value="Eukaryota"/>
</dbReference>
<dbReference type="Pfam" id="PF01494">
    <property type="entry name" value="FAD_binding_3"/>
    <property type="match status" value="1"/>
</dbReference>
<accession>A0A061FKV0</accession>
<evidence type="ECO:0000256" key="1">
    <source>
        <dbReference type="ARBA" id="ARBA00023002"/>
    </source>
</evidence>
<proteinExistence type="inferred from homology"/>
<name>A0A061FKV0_THECC</name>
<keyword evidence="1" id="KW-0560">Oxidoreductase</keyword>
<dbReference type="FunCoup" id="A0A061FKV0">
    <property type="interactions" value="70"/>
</dbReference>
<dbReference type="HOGENOM" id="CLU_009665_10_2_1"/>
<dbReference type="OMA" id="FVACQIT"/>
<keyword evidence="6" id="KW-1185">Reference proteome</keyword>
<dbReference type="PANTHER" id="PTHR45934">
    <property type="entry name" value="FAD/NAD(P)-BINDING OXIDOREDUCTASE FAMILY PROTEIN"/>
    <property type="match status" value="1"/>
</dbReference>
<dbReference type="Gramene" id="EOY17302">
    <property type="protein sequence ID" value="EOY17302"/>
    <property type="gene ID" value="TCM_036455"/>
</dbReference>
<evidence type="ECO:0000313" key="6">
    <source>
        <dbReference type="Proteomes" id="UP000026915"/>
    </source>
</evidence>
<dbReference type="InterPro" id="IPR044560">
    <property type="entry name" value="MOase"/>
</dbReference>
<reference evidence="5 6" key="1">
    <citation type="journal article" date="2013" name="Genome Biol.">
        <title>The genome sequence of the most widely cultivated cacao type and its use to identify candidate genes regulating pod color.</title>
        <authorList>
            <person name="Motamayor J.C."/>
            <person name="Mockaitis K."/>
            <person name="Schmutz J."/>
            <person name="Haiminen N."/>
            <person name="Iii D.L."/>
            <person name="Cornejo O."/>
            <person name="Findley S.D."/>
            <person name="Zheng P."/>
            <person name="Utro F."/>
            <person name="Royaert S."/>
            <person name="Saski C."/>
            <person name="Jenkins J."/>
            <person name="Podicheti R."/>
            <person name="Zhao M."/>
            <person name="Scheffler B.E."/>
            <person name="Stack J.C."/>
            <person name="Feltus F.A."/>
            <person name="Mustiga G.M."/>
            <person name="Amores F."/>
            <person name="Phillips W."/>
            <person name="Marelli J.P."/>
            <person name="May G.D."/>
            <person name="Shapiro H."/>
            <person name="Ma J."/>
            <person name="Bustamante C.D."/>
            <person name="Schnell R.J."/>
            <person name="Main D."/>
            <person name="Gilbert D."/>
            <person name="Parida L."/>
            <person name="Kuhn D.N."/>
        </authorList>
    </citation>
    <scope>NUCLEOTIDE SEQUENCE [LARGE SCALE GENOMIC DNA]</scope>
    <source>
        <strain evidence="6">cv. Matina 1-6</strain>
    </source>
</reference>
<dbReference type="InParanoid" id="A0A061FKV0"/>
<comment type="similarity">
    <text evidence="3">Belongs to the 3-hydroxybenzoate 6-hydroxylase family.</text>
</comment>
<keyword evidence="2 5" id="KW-0503">Monooxygenase</keyword>
<dbReference type="GO" id="GO:0004497">
    <property type="term" value="F:monooxygenase activity"/>
    <property type="evidence" value="ECO:0007669"/>
    <property type="project" value="UniProtKB-KW"/>
</dbReference>
<organism evidence="5 6">
    <name type="scientific">Theobroma cacao</name>
    <name type="common">Cacao</name>
    <name type="synonym">Cocoa</name>
    <dbReference type="NCBI Taxonomy" id="3641"/>
    <lineage>
        <taxon>Eukaryota</taxon>
        <taxon>Viridiplantae</taxon>
        <taxon>Streptophyta</taxon>
        <taxon>Embryophyta</taxon>
        <taxon>Tracheophyta</taxon>
        <taxon>Spermatophyta</taxon>
        <taxon>Magnoliopsida</taxon>
        <taxon>eudicotyledons</taxon>
        <taxon>Gunneridae</taxon>
        <taxon>Pentapetalae</taxon>
        <taxon>rosids</taxon>
        <taxon>malvids</taxon>
        <taxon>Malvales</taxon>
        <taxon>Malvaceae</taxon>
        <taxon>Byttnerioideae</taxon>
        <taxon>Theobroma</taxon>
    </lineage>
</organism>